<dbReference type="EMBL" id="SACN01000001">
    <property type="protein sequence ID" value="RVT94313.1"/>
    <property type="molecule type" value="Genomic_DNA"/>
</dbReference>
<name>A0A437M9K2_9SPHN</name>
<proteinExistence type="predicted"/>
<comment type="caution">
    <text evidence="1">The sequence shown here is derived from an EMBL/GenBank/DDBJ whole genome shotgun (WGS) entry which is preliminary data.</text>
</comment>
<reference evidence="1 2" key="1">
    <citation type="submission" date="2019-01" db="EMBL/GenBank/DDBJ databases">
        <authorList>
            <person name="Chen W.-M."/>
        </authorList>
    </citation>
    <scope>NUCLEOTIDE SEQUENCE [LARGE SCALE GENOMIC DNA]</scope>
    <source>
        <strain evidence="1 2">CCP-7</strain>
    </source>
</reference>
<organism evidence="1 2">
    <name type="scientific">Sphingomonas crocodyli</name>
    <dbReference type="NCBI Taxonomy" id="1979270"/>
    <lineage>
        <taxon>Bacteria</taxon>
        <taxon>Pseudomonadati</taxon>
        <taxon>Pseudomonadota</taxon>
        <taxon>Alphaproteobacteria</taxon>
        <taxon>Sphingomonadales</taxon>
        <taxon>Sphingomonadaceae</taxon>
        <taxon>Sphingomonas</taxon>
    </lineage>
</organism>
<dbReference type="OrthoDB" id="8478659at2"/>
<accession>A0A437M9K2</accession>
<protein>
    <submittedName>
        <fullName evidence="1">Uncharacterized protein</fullName>
    </submittedName>
</protein>
<dbReference type="RefSeq" id="WP_127743682.1">
    <property type="nucleotide sequence ID" value="NZ_SACN01000001.1"/>
</dbReference>
<gene>
    <name evidence="1" type="ORF">EOD43_10830</name>
</gene>
<evidence type="ECO:0000313" key="2">
    <source>
        <dbReference type="Proteomes" id="UP000282971"/>
    </source>
</evidence>
<dbReference type="Proteomes" id="UP000282971">
    <property type="component" value="Unassembled WGS sequence"/>
</dbReference>
<sequence length="298" mass="31920">MARYLWIVGALALIAAADARKPAPPRGELVVPIDAPVIDVEVAGVPLRLRVGLDAKDVVEINADVIPRLPIMFEDGFDAQVGRETIKGVTAIGELRIGRTKRPVQLSSHGPKCCEGVDGEIGLGLLPYATVRFVRDGVQGALEERRLPVRSTIERGLEAVPDGSPIAIQLAPGRERSVATAAAGALLARKLGGGPDGESFEVASAFGVTRPARRVRFERPAEIAGFAFADIAVRMTDFGGRESFADPDAEPGDIVVKRHIPRQEAWPVVMLGRDRLDRCAEIAVDMVGRQVTLRCVFG</sequence>
<keyword evidence="2" id="KW-1185">Reference proteome</keyword>
<evidence type="ECO:0000313" key="1">
    <source>
        <dbReference type="EMBL" id="RVT94313.1"/>
    </source>
</evidence>
<dbReference type="AlphaFoldDB" id="A0A437M9K2"/>